<feature type="transmembrane region" description="Helical" evidence="10">
    <location>
        <begin position="713"/>
        <end position="735"/>
    </location>
</feature>
<evidence type="ECO:0000256" key="7">
    <source>
        <dbReference type="ARBA" id="ARBA00022989"/>
    </source>
</evidence>
<dbReference type="EMBL" id="LEKV01005196">
    <property type="protein sequence ID" value="KVH89606.1"/>
    <property type="molecule type" value="Genomic_DNA"/>
</dbReference>
<feature type="transmembrane region" description="Helical" evidence="10">
    <location>
        <begin position="231"/>
        <end position="252"/>
    </location>
</feature>
<feature type="transmembrane region" description="Helical" evidence="10">
    <location>
        <begin position="861"/>
        <end position="885"/>
    </location>
</feature>
<comment type="caution">
    <text evidence="12">The sequence shown here is derived from an EMBL/GenBank/DDBJ whole genome shotgun (WGS) entry which is preliminary data.</text>
</comment>
<keyword evidence="3" id="KW-0813">Transport</keyword>
<dbReference type="PROSITE" id="PS00217">
    <property type="entry name" value="SUGAR_TRANSPORT_2"/>
    <property type="match status" value="2"/>
</dbReference>
<dbReference type="GO" id="GO:0015293">
    <property type="term" value="F:symporter activity"/>
    <property type="evidence" value="ECO:0007669"/>
    <property type="project" value="UniProtKB-KW"/>
</dbReference>
<dbReference type="OMA" id="FIFNITC"/>
<evidence type="ECO:0000256" key="10">
    <source>
        <dbReference type="SAM" id="Phobius"/>
    </source>
</evidence>
<organism evidence="12 13">
    <name type="scientific">Cynara cardunculus var. scolymus</name>
    <name type="common">Globe artichoke</name>
    <name type="synonym">Cynara scolymus</name>
    <dbReference type="NCBI Taxonomy" id="59895"/>
    <lineage>
        <taxon>Eukaryota</taxon>
        <taxon>Viridiplantae</taxon>
        <taxon>Streptophyta</taxon>
        <taxon>Embryophyta</taxon>
        <taxon>Tracheophyta</taxon>
        <taxon>Spermatophyta</taxon>
        <taxon>Magnoliopsida</taxon>
        <taxon>eudicotyledons</taxon>
        <taxon>Gunneridae</taxon>
        <taxon>Pentapetalae</taxon>
        <taxon>asterids</taxon>
        <taxon>campanulids</taxon>
        <taxon>Asterales</taxon>
        <taxon>Asteraceae</taxon>
        <taxon>Carduoideae</taxon>
        <taxon>Cardueae</taxon>
        <taxon>Carduinae</taxon>
        <taxon>Cynara</taxon>
    </lineage>
</organism>
<dbReference type="InterPro" id="IPR005828">
    <property type="entry name" value="MFS_sugar_transport-like"/>
</dbReference>
<feature type="transmembrane region" description="Helical" evidence="10">
    <location>
        <begin position="747"/>
        <end position="768"/>
    </location>
</feature>
<comment type="similarity">
    <text evidence="9">Belongs to the major facilitator superfamily. Phosphate:H(+) symporter (TC 2.A.1.9) family.</text>
</comment>
<dbReference type="FunFam" id="1.20.1250.20:FF:000002">
    <property type="entry name" value="Sugar transport protein 13"/>
    <property type="match status" value="2"/>
</dbReference>
<evidence type="ECO:0000256" key="6">
    <source>
        <dbReference type="ARBA" id="ARBA00022847"/>
    </source>
</evidence>
<dbReference type="InterPro" id="IPR005829">
    <property type="entry name" value="Sugar_transporter_CS"/>
</dbReference>
<keyword evidence="13" id="KW-1185">Reference proteome</keyword>
<evidence type="ECO:0000259" key="11">
    <source>
        <dbReference type="PROSITE" id="PS50850"/>
    </source>
</evidence>
<feature type="transmembrane region" description="Helical" evidence="10">
    <location>
        <begin position="962"/>
        <end position="983"/>
    </location>
</feature>
<dbReference type="InterPro" id="IPR036259">
    <property type="entry name" value="MFS_trans_sf"/>
</dbReference>
<dbReference type="GO" id="GO:0015145">
    <property type="term" value="F:monosaccharide transmembrane transporter activity"/>
    <property type="evidence" value="ECO:0007669"/>
    <property type="project" value="InterPro"/>
</dbReference>
<feature type="transmembrane region" description="Helical" evidence="10">
    <location>
        <begin position="659"/>
        <end position="681"/>
    </location>
</feature>
<dbReference type="InterPro" id="IPR045262">
    <property type="entry name" value="STP/PLT_plant"/>
</dbReference>
<evidence type="ECO:0000256" key="3">
    <source>
        <dbReference type="ARBA" id="ARBA00022448"/>
    </source>
</evidence>
<dbReference type="PANTHER" id="PTHR23500">
    <property type="entry name" value="SOLUTE CARRIER FAMILY 2, FACILITATED GLUCOSE TRANSPORTER"/>
    <property type="match status" value="1"/>
</dbReference>
<reference evidence="12 13" key="1">
    <citation type="journal article" date="2016" name="Sci. Rep.">
        <title>The genome sequence of the outbreeding globe artichoke constructed de novo incorporating a phase-aware low-pass sequencing strategy of F1 progeny.</title>
        <authorList>
            <person name="Scaglione D."/>
            <person name="Reyes-Chin-Wo S."/>
            <person name="Acquadro A."/>
            <person name="Froenicke L."/>
            <person name="Portis E."/>
            <person name="Beitel C."/>
            <person name="Tirone M."/>
            <person name="Mauro R."/>
            <person name="Lo Monaco A."/>
            <person name="Mauromicale G."/>
            <person name="Faccioli P."/>
            <person name="Cattivelli L."/>
            <person name="Rieseberg L."/>
            <person name="Michelmore R."/>
            <person name="Lanteri S."/>
        </authorList>
    </citation>
    <scope>NUCLEOTIDE SEQUENCE [LARGE SCALE GENOMIC DNA]</scope>
    <source>
        <strain evidence="12">2C</strain>
    </source>
</reference>
<feature type="non-terminal residue" evidence="12">
    <location>
        <position position="1"/>
    </location>
</feature>
<comment type="subcellular location">
    <subcellularLocation>
        <location evidence="1">Membrane</location>
        <topology evidence="1">Multi-pass membrane protein</topology>
    </subcellularLocation>
</comment>
<keyword evidence="6" id="KW-0769">Symport</keyword>
<feature type="transmembrane region" description="Helical" evidence="10">
    <location>
        <begin position="345"/>
        <end position="369"/>
    </location>
</feature>
<protein>
    <submittedName>
        <fullName evidence="12">General substrate transporter</fullName>
    </submittedName>
</protein>
<dbReference type="PROSITE" id="PS00216">
    <property type="entry name" value="SUGAR_TRANSPORT_1"/>
    <property type="match status" value="1"/>
</dbReference>
<dbReference type="CDD" id="cd17361">
    <property type="entry name" value="MFS_STP"/>
    <property type="match status" value="2"/>
</dbReference>
<feature type="transmembrane region" description="Helical" evidence="10">
    <location>
        <begin position="1030"/>
        <end position="1051"/>
    </location>
</feature>
<evidence type="ECO:0000256" key="1">
    <source>
        <dbReference type="ARBA" id="ARBA00004141"/>
    </source>
</evidence>
<feature type="transmembrane region" description="Helical" evidence="10">
    <location>
        <begin position="264"/>
        <end position="283"/>
    </location>
</feature>
<accession>A0A118JTF0</accession>
<dbReference type="PROSITE" id="PS50850">
    <property type="entry name" value="MFS"/>
    <property type="match status" value="2"/>
</dbReference>
<evidence type="ECO:0000256" key="8">
    <source>
        <dbReference type="ARBA" id="ARBA00023136"/>
    </source>
</evidence>
<dbReference type="InterPro" id="IPR003663">
    <property type="entry name" value="Sugar/inositol_transpt"/>
</dbReference>
<dbReference type="InterPro" id="IPR020846">
    <property type="entry name" value="MFS_dom"/>
</dbReference>
<name>A0A118JTF0_CYNCS</name>
<keyword evidence="8 10" id="KW-0472">Membrane</keyword>
<dbReference type="GO" id="GO:0016020">
    <property type="term" value="C:membrane"/>
    <property type="evidence" value="ECO:0007669"/>
    <property type="project" value="UniProtKB-SubCell"/>
</dbReference>
<feature type="transmembrane region" description="Helical" evidence="10">
    <location>
        <begin position="596"/>
        <end position="616"/>
    </location>
</feature>
<proteinExistence type="inferred from homology"/>
<feature type="transmembrane region" description="Helical" evidence="10">
    <location>
        <begin position="80"/>
        <end position="100"/>
    </location>
</feature>
<feature type="transmembrane region" description="Helical" evidence="10">
    <location>
        <begin position="514"/>
        <end position="535"/>
    </location>
</feature>
<feature type="transmembrane region" description="Helical" evidence="10">
    <location>
        <begin position="897"/>
        <end position="919"/>
    </location>
</feature>
<feature type="transmembrane region" description="Helical" evidence="10">
    <location>
        <begin position="688"/>
        <end position="707"/>
    </location>
</feature>
<feature type="transmembrane region" description="Helical" evidence="10">
    <location>
        <begin position="381"/>
        <end position="403"/>
    </location>
</feature>
<dbReference type="Pfam" id="PF00083">
    <property type="entry name" value="Sugar_tr"/>
    <property type="match status" value="2"/>
</dbReference>
<keyword evidence="7 10" id="KW-1133">Transmembrane helix</keyword>
<gene>
    <name evidence="12" type="ORF">Ccrd_008421</name>
</gene>
<sequence>TQIIISRFIFKIYFKKPLYKQHSPFSYNPLFHLHFQTCNFLLYTPHHHLPHFQTKKVVAIMAGGGIPTAPGGDKAYPGNLTLYVTFTCVVAAMGGLIFGYDIGISGGVTAMDPFLMKFFPSVYRKQSADTSTNQYCKFDSQTLTMFTSSLYLAALLSSLVASTVTRKLGRKLSMLFGGVLFCAGAMINGFAQAVWMLIVGRILLGFGIGFANQSVPLYLSEMAPYKYRGSLNIGFQLSITIGILVANVLNYFFNKLDGNLGWRLSLGGAVVPALIITVGSLILPETPNSMIERGQSDEAKTKLRRIRGVHDVDEEFNDLVHASEESRKIEHPWRNLLQKKYRPQLTMAILIPFFQQLTGINVIMFYAPVLFKTIGFGSDASLMSAVITGSVNVLATCVSIYGVDKWGRRFLFLEGGTQMLICQVAVAVFIAIKFGVNGDPGDLPKWYAIVVVLFICIYVAGFAWSWGPLGWLVPSEIFPLEIRSAAQSINVSVNMIFTFIIAQVFLMMLCHLKFGLFLFFAFWVVIMTIFVYFFLPETKNIPIEEMVIVWKNHWFWSRFMVDVEYPNGVELSKGGDVVKKLRLKRSTQKKAYPGNLTLYVTFTCVVAAMGGLIFGYDIGISGGVTAMDPFLKKFFPSVYRKQLVDTSTNQYCKFDSQTLTMFTSSLYLAALLSSLVASTVTRKLGRKLSMLFGGVLFCAGAMINGFAQAVWMLIVGRILLGFGIGFANQSVPLYLSEMAPYKYRGSLNIGFQLSITIGILVANVLNYLFNMLDGNLGWRLSLGGAVVPALIITVGSLILPETPNSMIERGQSDEAKTKLRRIRGVHDVDEEFNDLVHASEESRKIEHPWRNLLQKKYRPQLTMAILIPFFQQLTGINVIMFYAPVLFKTIGFGSDASLMSAVITGSVNVLATCVSIYGVDKWGRIFLFLEGGTQMLICQVVVAVFIAIKFGVNGDPGHLSKLYAIVVVLFICTYVAGFAWSWGPLGWLVPSEIFPLEIRSAAQSINVSVNMIFTFIIAQVFFMMLCHLKFGLFLFFAFWVVIMTIFVYFFLPETKNIPIEEMVIVWKNHWFWSRFMVDEEYPNEVELSEGGDVVKKV</sequence>
<comment type="similarity">
    <text evidence="2">Belongs to the major facilitator superfamily. Sugar transporter (TC 2.A.1.1) family.</text>
</comment>
<feature type="transmembrane region" description="Helical" evidence="10">
    <location>
        <begin position="488"/>
        <end position="508"/>
    </location>
</feature>
<dbReference type="PANTHER" id="PTHR23500:SF574">
    <property type="entry name" value="SUGAR TRANSPORT PROTEIN 1"/>
    <property type="match status" value="1"/>
</dbReference>
<feature type="transmembrane region" description="Helical" evidence="10">
    <location>
        <begin position="446"/>
        <end position="467"/>
    </location>
</feature>
<evidence type="ECO:0000313" key="13">
    <source>
        <dbReference type="Proteomes" id="UP000243975"/>
    </source>
</evidence>
<dbReference type="AlphaFoldDB" id="A0A118JTF0"/>
<evidence type="ECO:0000256" key="9">
    <source>
        <dbReference type="ARBA" id="ARBA00044504"/>
    </source>
</evidence>
<evidence type="ECO:0000256" key="5">
    <source>
        <dbReference type="ARBA" id="ARBA00022692"/>
    </source>
</evidence>
<dbReference type="PRINTS" id="PR00171">
    <property type="entry name" value="SUGRTRNSPORT"/>
</dbReference>
<feature type="transmembrane region" description="Helical" evidence="10">
    <location>
        <begin position="1004"/>
        <end position="1024"/>
    </location>
</feature>
<feature type="domain" description="Major facilitator superfamily (MFS) profile" evidence="11">
    <location>
        <begin position="87"/>
        <end position="539"/>
    </location>
</feature>
<feature type="transmembrane region" description="Helical" evidence="10">
    <location>
        <begin position="780"/>
        <end position="799"/>
    </location>
</feature>
<dbReference type="Gene3D" id="1.20.1250.20">
    <property type="entry name" value="MFS general substrate transporter like domains"/>
    <property type="match status" value="2"/>
</dbReference>
<feature type="transmembrane region" description="Helical" evidence="10">
    <location>
        <begin position="197"/>
        <end position="219"/>
    </location>
</feature>
<dbReference type="Proteomes" id="UP000243975">
    <property type="component" value="Unassembled WGS sequence"/>
</dbReference>
<dbReference type="Gramene" id="KVH89606">
    <property type="protein sequence ID" value="KVH89606"/>
    <property type="gene ID" value="Ccrd_008421"/>
</dbReference>
<keyword evidence="4" id="KW-0762">Sugar transport</keyword>
<dbReference type="NCBIfam" id="TIGR00879">
    <property type="entry name" value="SP"/>
    <property type="match status" value="2"/>
</dbReference>
<evidence type="ECO:0000313" key="12">
    <source>
        <dbReference type="EMBL" id="KVH89606.1"/>
    </source>
</evidence>
<feature type="transmembrane region" description="Helical" evidence="10">
    <location>
        <begin position="410"/>
        <end position="434"/>
    </location>
</feature>
<dbReference type="SUPFAM" id="SSF103473">
    <property type="entry name" value="MFS general substrate transporter"/>
    <property type="match status" value="2"/>
</dbReference>
<feature type="transmembrane region" description="Helical" evidence="10">
    <location>
        <begin position="926"/>
        <end position="950"/>
    </location>
</feature>
<dbReference type="InterPro" id="IPR044778">
    <property type="entry name" value="MFS_STP/MST-like_plant"/>
</dbReference>
<evidence type="ECO:0000256" key="2">
    <source>
        <dbReference type="ARBA" id="ARBA00010992"/>
    </source>
</evidence>
<feature type="domain" description="Major facilitator superfamily (MFS) profile" evidence="11">
    <location>
        <begin position="603"/>
        <end position="1055"/>
    </location>
</feature>
<feature type="transmembrane region" description="Helical" evidence="10">
    <location>
        <begin position="143"/>
        <end position="165"/>
    </location>
</feature>
<evidence type="ECO:0000256" key="4">
    <source>
        <dbReference type="ARBA" id="ARBA00022597"/>
    </source>
</evidence>
<keyword evidence="5 10" id="KW-0812">Transmembrane</keyword>
<feature type="transmembrane region" description="Helical" evidence="10">
    <location>
        <begin position="172"/>
        <end position="191"/>
    </location>
</feature>